<dbReference type="SUPFAM" id="SSF51366">
    <property type="entry name" value="Ribulose-phoshate binding barrel"/>
    <property type="match status" value="1"/>
</dbReference>
<protein>
    <recommendedName>
        <fullName evidence="7 10">Ribulose-phosphate 3-epimerase</fullName>
        <ecNumber evidence="7 10">5.1.3.1</ecNumber>
    </recommendedName>
</protein>
<dbReference type="Proteomes" id="UP000028926">
    <property type="component" value="Chromosome"/>
</dbReference>
<comment type="cofactor">
    <cofactor evidence="2">
        <name>Mn(2+)</name>
        <dbReference type="ChEBI" id="CHEBI:29035"/>
    </cofactor>
</comment>
<evidence type="ECO:0000313" key="15">
    <source>
        <dbReference type="EMBL" id="AIK96900.1"/>
    </source>
</evidence>
<dbReference type="EC" id="5.1.3.1" evidence="7 10"/>
<comment type="cofactor">
    <cofactor evidence="10 13">
        <name>a divalent metal cation</name>
        <dbReference type="ChEBI" id="CHEBI:60240"/>
    </cofactor>
    <text evidence="10 13">Binds 1 divalent metal cation per subunit.</text>
</comment>
<feature type="binding site" evidence="10 13">
    <location>
        <position position="177"/>
    </location>
    <ligand>
        <name>a divalent metal cation</name>
        <dbReference type="ChEBI" id="CHEBI:60240"/>
    </ligand>
</feature>
<dbReference type="Pfam" id="PF00834">
    <property type="entry name" value="Ribul_P_3_epim"/>
    <property type="match status" value="1"/>
</dbReference>
<name>A0A077B1S7_9PROT</name>
<evidence type="ECO:0000256" key="4">
    <source>
        <dbReference type="ARBA" id="ARBA00001947"/>
    </source>
</evidence>
<feature type="binding site" evidence="10">
    <location>
        <begin position="177"/>
        <end position="179"/>
    </location>
    <ligand>
        <name>substrate</name>
    </ligand>
</feature>
<evidence type="ECO:0000256" key="11">
    <source>
        <dbReference type="PIRNR" id="PIRNR001461"/>
    </source>
</evidence>
<keyword evidence="13" id="KW-0464">Manganese</keyword>
<evidence type="ECO:0000256" key="1">
    <source>
        <dbReference type="ARBA" id="ARBA00001782"/>
    </source>
</evidence>
<evidence type="ECO:0000256" key="8">
    <source>
        <dbReference type="ARBA" id="ARBA00022723"/>
    </source>
</evidence>
<feature type="active site" description="Proton acceptor" evidence="10 12">
    <location>
        <position position="37"/>
    </location>
</feature>
<evidence type="ECO:0000256" key="14">
    <source>
        <dbReference type="PIRSR" id="PIRSR001461-3"/>
    </source>
</evidence>
<dbReference type="NCBIfam" id="TIGR01163">
    <property type="entry name" value="rpe"/>
    <property type="match status" value="1"/>
</dbReference>
<feature type="binding site" evidence="10 13">
    <location>
        <position position="37"/>
    </location>
    <ligand>
        <name>a divalent metal cation</name>
        <dbReference type="ChEBI" id="CHEBI:60240"/>
    </ligand>
</feature>
<evidence type="ECO:0000256" key="10">
    <source>
        <dbReference type="HAMAP-Rule" id="MF_02227"/>
    </source>
</evidence>
<feature type="active site" description="Proton donor" evidence="10 12">
    <location>
        <position position="177"/>
    </location>
</feature>
<gene>
    <name evidence="10" type="primary">rpe</name>
    <name evidence="15" type="ORF">ID47_09385</name>
</gene>
<keyword evidence="9 10" id="KW-0413">Isomerase</keyword>
<dbReference type="GO" id="GO:0005737">
    <property type="term" value="C:cytoplasm"/>
    <property type="evidence" value="ECO:0007669"/>
    <property type="project" value="UniProtKB-ARBA"/>
</dbReference>
<keyword evidence="13" id="KW-0170">Cobalt</keyword>
<accession>A0A077B1S7</accession>
<dbReference type="eggNOG" id="COG0036">
    <property type="taxonomic scope" value="Bacteria"/>
</dbReference>
<proteinExistence type="inferred from homology"/>
<comment type="caution">
    <text evidence="10">Lacks conserved residue(s) required for the propagation of feature annotation.</text>
</comment>
<dbReference type="STRING" id="91604.ID47_09385"/>
<comment type="catalytic activity">
    <reaction evidence="1 10 11">
        <text>D-ribulose 5-phosphate = D-xylulose 5-phosphate</text>
        <dbReference type="Rhea" id="RHEA:13677"/>
        <dbReference type="ChEBI" id="CHEBI:57737"/>
        <dbReference type="ChEBI" id="CHEBI:58121"/>
        <dbReference type="EC" id="5.1.3.1"/>
    </reaction>
</comment>
<feature type="binding site" evidence="14">
    <location>
        <position position="179"/>
    </location>
    <ligand>
        <name>substrate</name>
    </ligand>
</feature>
<evidence type="ECO:0000256" key="7">
    <source>
        <dbReference type="ARBA" id="ARBA00013188"/>
    </source>
</evidence>
<keyword evidence="13" id="KW-0862">Zinc</keyword>
<dbReference type="GO" id="GO:0004750">
    <property type="term" value="F:D-ribulose-phosphate 3-epimerase activity"/>
    <property type="evidence" value="ECO:0007669"/>
    <property type="project" value="UniProtKB-UniRule"/>
</dbReference>
<dbReference type="Gene3D" id="3.20.20.70">
    <property type="entry name" value="Aldolase class I"/>
    <property type="match status" value="1"/>
</dbReference>
<feature type="binding site" evidence="10 14">
    <location>
        <position position="10"/>
    </location>
    <ligand>
        <name>substrate</name>
    </ligand>
</feature>
<evidence type="ECO:0000313" key="16">
    <source>
        <dbReference type="Proteomes" id="UP000028926"/>
    </source>
</evidence>
<dbReference type="AlphaFoldDB" id="A0A077B1S7"/>
<comment type="cofactor">
    <cofactor evidence="4">
        <name>Zn(2+)</name>
        <dbReference type="ChEBI" id="CHEBI:29105"/>
    </cofactor>
</comment>
<dbReference type="PROSITE" id="PS01085">
    <property type="entry name" value="RIBUL_P_3_EPIMER_1"/>
    <property type="match status" value="1"/>
</dbReference>
<dbReference type="PANTHER" id="PTHR11749">
    <property type="entry name" value="RIBULOSE-5-PHOSPHATE-3-EPIMERASE"/>
    <property type="match status" value="1"/>
</dbReference>
<dbReference type="FunFam" id="3.20.20.70:FF:000004">
    <property type="entry name" value="Ribulose-phosphate 3-epimerase"/>
    <property type="match status" value="1"/>
</dbReference>
<dbReference type="GO" id="GO:0019323">
    <property type="term" value="P:pentose catabolic process"/>
    <property type="evidence" value="ECO:0007669"/>
    <property type="project" value="UniProtKB-UniRule"/>
</dbReference>
<feature type="binding site" evidence="10 13">
    <location>
        <position position="35"/>
    </location>
    <ligand>
        <name>a divalent metal cation</name>
        <dbReference type="ChEBI" id="CHEBI:60240"/>
    </ligand>
</feature>
<feature type="binding site" evidence="10 13">
    <location>
        <position position="68"/>
    </location>
    <ligand>
        <name>a divalent metal cation</name>
        <dbReference type="ChEBI" id="CHEBI:60240"/>
    </ligand>
</feature>
<dbReference type="InterPro" id="IPR011060">
    <property type="entry name" value="RibuloseP-bd_barrel"/>
</dbReference>
<dbReference type="GO" id="GO:0046872">
    <property type="term" value="F:metal ion binding"/>
    <property type="evidence" value="ECO:0007669"/>
    <property type="project" value="UniProtKB-UniRule"/>
</dbReference>
<feature type="binding site" evidence="10 14">
    <location>
        <begin position="144"/>
        <end position="147"/>
    </location>
    <ligand>
        <name>substrate</name>
    </ligand>
</feature>
<dbReference type="HOGENOM" id="CLU_054856_2_1_5"/>
<comment type="similarity">
    <text evidence="6 10 11">Belongs to the ribulose-phosphate 3-epimerase family.</text>
</comment>
<dbReference type="CDD" id="cd00429">
    <property type="entry name" value="RPE"/>
    <property type="match status" value="1"/>
</dbReference>
<comment type="cofactor">
    <cofactor evidence="3">
        <name>Co(2+)</name>
        <dbReference type="ChEBI" id="CHEBI:48828"/>
    </cofactor>
</comment>
<evidence type="ECO:0000256" key="12">
    <source>
        <dbReference type="PIRSR" id="PIRSR001461-1"/>
    </source>
</evidence>
<keyword evidence="10 11" id="KW-0119">Carbohydrate metabolism</keyword>
<evidence type="ECO:0000256" key="6">
    <source>
        <dbReference type="ARBA" id="ARBA00009541"/>
    </source>
</evidence>
<evidence type="ECO:0000256" key="3">
    <source>
        <dbReference type="ARBA" id="ARBA00001941"/>
    </source>
</evidence>
<dbReference type="KEGG" id="paca:ID47_09385"/>
<keyword evidence="8 10" id="KW-0479">Metal-binding</keyword>
<dbReference type="HAMAP" id="MF_02227">
    <property type="entry name" value="RPE"/>
    <property type="match status" value="1"/>
</dbReference>
<evidence type="ECO:0000256" key="5">
    <source>
        <dbReference type="ARBA" id="ARBA00001954"/>
    </source>
</evidence>
<keyword evidence="16" id="KW-1185">Reference proteome</keyword>
<evidence type="ECO:0000256" key="2">
    <source>
        <dbReference type="ARBA" id="ARBA00001936"/>
    </source>
</evidence>
<dbReference type="NCBIfam" id="NF004076">
    <property type="entry name" value="PRK05581.1-4"/>
    <property type="match status" value="1"/>
</dbReference>
<comment type="pathway">
    <text evidence="10">Carbohydrate degradation.</text>
</comment>
<organism evidence="15 16">
    <name type="scientific">Candidatus Odyssella acanthamoebae</name>
    <dbReference type="NCBI Taxonomy" id="91604"/>
    <lineage>
        <taxon>Bacteria</taxon>
        <taxon>Pseudomonadati</taxon>
        <taxon>Pseudomonadota</taxon>
        <taxon>Alphaproteobacteria</taxon>
        <taxon>Holosporales</taxon>
        <taxon>Candidatus Paracaedibacteraceae</taxon>
        <taxon>Candidatus Odyssella</taxon>
    </lineage>
</organism>
<evidence type="ECO:0000256" key="9">
    <source>
        <dbReference type="ARBA" id="ARBA00023235"/>
    </source>
</evidence>
<sequence length="222" mass="23492">MMSSIKISPSILSADILNLGDEVTSVAQSGADGLHVDVMDGRYVPNITYGPNLVAALRRVTDLPLDVHLMITPAQPHLKAFAQAGASIITIHPDADVHTHRLLGEIRSYGVKAGVALNPGVPASSIEPLLPFIDLILIMTVNPGFGGQSYISEMTDKIRQVRRLIDHSGRDIELEVDGGINAETAKQAIEAGATALVAGAAIFATKDNDYAATIAQLRGDRP</sequence>
<reference evidence="15 16" key="1">
    <citation type="submission" date="2014-07" db="EMBL/GenBank/DDBJ databases">
        <title>Comparative genomic insights into amoeba endosymbionts belonging to the families of Holosporaceae and Candidatus Midichloriaceae within Rickettsiales.</title>
        <authorList>
            <person name="Wang Z."/>
            <person name="Wu M."/>
        </authorList>
    </citation>
    <scope>NUCLEOTIDE SEQUENCE [LARGE SCALE GENOMIC DNA]</scope>
    <source>
        <strain evidence="15">PRA3</strain>
    </source>
</reference>
<dbReference type="InterPro" id="IPR000056">
    <property type="entry name" value="Ribul_P_3_epim-like"/>
</dbReference>
<feature type="binding site" evidence="10 14">
    <location>
        <position position="68"/>
    </location>
    <ligand>
        <name>substrate</name>
    </ligand>
</feature>
<dbReference type="PIRSF" id="PIRSF001461">
    <property type="entry name" value="RPE"/>
    <property type="match status" value="1"/>
</dbReference>
<dbReference type="RefSeq" id="WP_038465704.1">
    <property type="nucleotide sequence ID" value="NZ_CP008941.1"/>
</dbReference>
<dbReference type="InterPro" id="IPR026019">
    <property type="entry name" value="Ribul_P_3_epim"/>
</dbReference>
<dbReference type="InterPro" id="IPR013785">
    <property type="entry name" value="Aldolase_TIM"/>
</dbReference>
<dbReference type="EMBL" id="CP008941">
    <property type="protein sequence ID" value="AIK96900.1"/>
    <property type="molecule type" value="Genomic_DNA"/>
</dbReference>
<evidence type="ECO:0000256" key="13">
    <source>
        <dbReference type="PIRSR" id="PIRSR001461-2"/>
    </source>
</evidence>
<dbReference type="GO" id="GO:0006098">
    <property type="term" value="P:pentose-phosphate shunt"/>
    <property type="evidence" value="ECO:0007669"/>
    <property type="project" value="UniProtKB-UniRule"/>
</dbReference>
<comment type="function">
    <text evidence="10">Catalyzes the reversible epimerization of D-ribulose 5-phosphate to D-xylulose 5-phosphate.</text>
</comment>
<comment type="cofactor">
    <cofactor evidence="5">
        <name>Fe(2+)</name>
        <dbReference type="ChEBI" id="CHEBI:29033"/>
    </cofactor>
</comment>